<accession>A0ABT2YGH1</accession>
<name>A0ABT2YGH1_9BURK</name>
<dbReference type="InterPro" id="IPR043138">
    <property type="entry name" value="GGT_lsub"/>
</dbReference>
<dbReference type="RefSeq" id="WP_263571758.1">
    <property type="nucleotide sequence ID" value="NZ_JAJIRN010000006.1"/>
</dbReference>
<keyword evidence="2" id="KW-0808">Transferase</keyword>
<feature type="compositionally biased region" description="Basic and acidic residues" evidence="5">
    <location>
        <begin position="616"/>
        <end position="626"/>
    </location>
</feature>
<proteinExistence type="inferred from homology"/>
<evidence type="ECO:0000256" key="5">
    <source>
        <dbReference type="SAM" id="MobiDB-lite"/>
    </source>
</evidence>
<organism evidence="7 8">
    <name type="scientific">Roseateles oligotrophus</name>
    <dbReference type="NCBI Taxonomy" id="1769250"/>
    <lineage>
        <taxon>Bacteria</taxon>
        <taxon>Pseudomonadati</taxon>
        <taxon>Pseudomonadota</taxon>
        <taxon>Betaproteobacteria</taxon>
        <taxon>Burkholderiales</taxon>
        <taxon>Sphaerotilaceae</taxon>
        <taxon>Roseateles</taxon>
    </lineage>
</organism>
<dbReference type="PANTHER" id="PTHR43199:SF1">
    <property type="entry name" value="GLUTATHIONE HYDROLASE PROENZYME"/>
    <property type="match status" value="1"/>
</dbReference>
<dbReference type="Pfam" id="PF01019">
    <property type="entry name" value="G_glu_transpept"/>
    <property type="match status" value="1"/>
</dbReference>
<evidence type="ECO:0000256" key="1">
    <source>
        <dbReference type="ARBA" id="ARBA00009381"/>
    </source>
</evidence>
<dbReference type="Gene3D" id="1.10.246.130">
    <property type="match status" value="1"/>
</dbReference>
<dbReference type="Proteomes" id="UP001209701">
    <property type="component" value="Unassembled WGS sequence"/>
</dbReference>
<evidence type="ECO:0000256" key="6">
    <source>
        <dbReference type="SAM" id="SignalP"/>
    </source>
</evidence>
<evidence type="ECO:0000256" key="4">
    <source>
        <dbReference type="ARBA" id="ARBA00023145"/>
    </source>
</evidence>
<gene>
    <name evidence="7" type="ORF">LNV07_13835</name>
</gene>
<evidence type="ECO:0000313" key="8">
    <source>
        <dbReference type="Proteomes" id="UP001209701"/>
    </source>
</evidence>
<keyword evidence="4" id="KW-0865">Zymogen</keyword>
<feature type="signal peptide" evidence="6">
    <location>
        <begin position="1"/>
        <end position="26"/>
    </location>
</feature>
<keyword evidence="6" id="KW-0732">Signal</keyword>
<dbReference type="Gene3D" id="3.60.20.40">
    <property type="match status" value="1"/>
</dbReference>
<keyword evidence="8" id="KW-1185">Reference proteome</keyword>
<dbReference type="InterPro" id="IPR029055">
    <property type="entry name" value="Ntn_hydrolases_N"/>
</dbReference>
<dbReference type="PRINTS" id="PR01210">
    <property type="entry name" value="GGTRANSPTASE"/>
</dbReference>
<feature type="chain" id="PRO_5045485042" evidence="6">
    <location>
        <begin position="27"/>
        <end position="626"/>
    </location>
</feature>
<sequence>MNSLFNARPCWPLPALPALFALWLTACSTPLPQVPATVQVPAASPTAVAASSTIPVQPEGPSGWSQKPGWAAQRFAVAAAHPLAADAGYEMLRAGGSALDAAIATQLVLTLVEPQSSGIAGGAFLMHWDGRQVVALDGRETAPAAADERLFLKPDGQTMNYVQAVVGGRSVGTPGLLRMLEQAHVKYGKLPWARLFEPAIRLSENGFELGSRMHQMLSGDPQIKRDPQAAKYFFDAAGAPLPVGTLLRNPALAEVLRKVAKGGSEAFMRGPVAADIVRRVRGHASNPGLLSEADMAGYSPKWREPMCSDWRETWRVCGFPPPSSGHLAVMQMLGMTAQQSAAQSLDAGLPSAAWLNRYAQAANLAFADRAQFVADPDFVAAPGGDWASLLAPDYLRQRAALIGPRSSGVAKPGQPGLLKTAYAPQAAQPEYGTSHISVVDAEGRAVSMTTTVESVFGSRIMSDGGTGLVGGFLLNNQLTDFALNPRDAAGQPVANRLEPGKRPRSSMAPTLVFDRRDGRLLMSLGSPGGAAIIHYVAKMLIATHDWEMNVQEAISLPNFGAFNGPTLLEPNLFPAGTAAGLRALGHEVVERDLTSGSQAIMRRPAKDGGGWLGGADPRREGVVRGD</sequence>
<dbReference type="InterPro" id="IPR043137">
    <property type="entry name" value="GGT_ssub_C"/>
</dbReference>
<evidence type="ECO:0000313" key="7">
    <source>
        <dbReference type="EMBL" id="MCV2369161.1"/>
    </source>
</evidence>
<dbReference type="PANTHER" id="PTHR43199">
    <property type="entry name" value="GLUTATHIONE HYDROLASE"/>
    <property type="match status" value="1"/>
</dbReference>
<evidence type="ECO:0000256" key="3">
    <source>
        <dbReference type="ARBA" id="ARBA00022801"/>
    </source>
</evidence>
<dbReference type="InterPro" id="IPR051792">
    <property type="entry name" value="GGT_bact"/>
</dbReference>
<dbReference type="EMBL" id="JAJIRN010000006">
    <property type="protein sequence ID" value="MCV2369161.1"/>
    <property type="molecule type" value="Genomic_DNA"/>
</dbReference>
<feature type="region of interest" description="Disordered" evidence="5">
    <location>
        <begin position="600"/>
        <end position="626"/>
    </location>
</feature>
<reference evidence="7 8" key="1">
    <citation type="submission" date="2021-11" db="EMBL/GenBank/DDBJ databases">
        <authorList>
            <person name="Liang Q."/>
            <person name="Mou H."/>
            <person name="Liu Z."/>
        </authorList>
    </citation>
    <scope>NUCLEOTIDE SEQUENCE [LARGE SCALE GENOMIC DNA]</scope>
    <source>
        <strain evidence="7 8">CHU3</strain>
    </source>
</reference>
<evidence type="ECO:0000256" key="2">
    <source>
        <dbReference type="ARBA" id="ARBA00022679"/>
    </source>
</evidence>
<dbReference type="SUPFAM" id="SSF56235">
    <property type="entry name" value="N-terminal nucleophile aminohydrolases (Ntn hydrolases)"/>
    <property type="match status" value="1"/>
</dbReference>
<keyword evidence="3" id="KW-0378">Hydrolase</keyword>
<comment type="similarity">
    <text evidence="1">Belongs to the gamma-glutamyltransferase family.</text>
</comment>
<comment type="caution">
    <text evidence="7">The sequence shown here is derived from an EMBL/GenBank/DDBJ whole genome shotgun (WGS) entry which is preliminary data.</text>
</comment>
<protein>
    <submittedName>
        <fullName evidence="7">Gamma-glutamyltransferase family protein</fullName>
    </submittedName>
</protein>